<accession>A0ABV7ZSL6</accession>
<feature type="domain" description="IrrE N-terminal-like" evidence="1">
    <location>
        <begin position="25"/>
        <end position="121"/>
    </location>
</feature>
<protein>
    <submittedName>
        <fullName evidence="2">ImmA/IrrE family metallo-endopeptidase</fullName>
    </submittedName>
</protein>
<dbReference type="Proteomes" id="UP001595751">
    <property type="component" value="Unassembled WGS sequence"/>
</dbReference>
<dbReference type="Pfam" id="PF06114">
    <property type="entry name" value="Peptidase_M78"/>
    <property type="match status" value="1"/>
</dbReference>
<dbReference type="InterPro" id="IPR010359">
    <property type="entry name" value="IrrE_HExxH"/>
</dbReference>
<comment type="caution">
    <text evidence="2">The sequence shown here is derived from an EMBL/GenBank/DDBJ whole genome shotgun (WGS) entry which is preliminary data.</text>
</comment>
<dbReference type="RefSeq" id="WP_290289542.1">
    <property type="nucleotide sequence ID" value="NZ_CP047211.1"/>
</dbReference>
<proteinExistence type="predicted"/>
<evidence type="ECO:0000313" key="3">
    <source>
        <dbReference type="Proteomes" id="UP001595751"/>
    </source>
</evidence>
<reference evidence="3" key="1">
    <citation type="journal article" date="2019" name="Int. J. Syst. Evol. Microbiol.">
        <title>The Global Catalogue of Microorganisms (GCM) 10K type strain sequencing project: providing services to taxonomists for standard genome sequencing and annotation.</title>
        <authorList>
            <consortium name="The Broad Institute Genomics Platform"/>
            <consortium name="The Broad Institute Genome Sequencing Center for Infectious Disease"/>
            <person name="Wu L."/>
            <person name="Ma J."/>
        </authorList>
    </citation>
    <scope>NUCLEOTIDE SEQUENCE [LARGE SCALE GENOMIC DNA]</scope>
    <source>
        <strain evidence="3">CCUG 53252</strain>
    </source>
</reference>
<evidence type="ECO:0000313" key="2">
    <source>
        <dbReference type="EMBL" id="MFC3850110.1"/>
    </source>
</evidence>
<name>A0ABV7ZSL6_9CORY</name>
<dbReference type="Gene3D" id="1.10.10.2910">
    <property type="match status" value="1"/>
</dbReference>
<evidence type="ECO:0000259" key="1">
    <source>
        <dbReference type="Pfam" id="PF06114"/>
    </source>
</evidence>
<organism evidence="2 3">
    <name type="scientific">Corynebacterium hansenii</name>
    <dbReference type="NCBI Taxonomy" id="394964"/>
    <lineage>
        <taxon>Bacteria</taxon>
        <taxon>Bacillati</taxon>
        <taxon>Actinomycetota</taxon>
        <taxon>Actinomycetes</taxon>
        <taxon>Mycobacteriales</taxon>
        <taxon>Corynebacteriaceae</taxon>
        <taxon>Corynebacterium</taxon>
    </lineage>
</organism>
<dbReference type="EMBL" id="JBHRZN010000002">
    <property type="protein sequence ID" value="MFC3850110.1"/>
    <property type="molecule type" value="Genomic_DNA"/>
</dbReference>
<sequence>MTRRTPLLDVPDQLAAGMGLRVDEVPLDDGWPHGLWVPERRQIILRYGLDRVTRRCVLAHELGHAHHRDVRSGFDSLDSRAERRADAFAALLLISPVEYALAEELHGPSIAGLAHALDVTPHLIRVWRGEHERTGG</sequence>
<gene>
    <name evidence="2" type="ORF">ACFORJ_08015</name>
</gene>
<keyword evidence="3" id="KW-1185">Reference proteome</keyword>